<dbReference type="Proteomes" id="UP000092213">
    <property type="component" value="Chromosome"/>
</dbReference>
<evidence type="ECO:0000313" key="3">
    <source>
        <dbReference type="Proteomes" id="UP000092213"/>
    </source>
</evidence>
<dbReference type="PIRSF" id="PIRSF017082">
    <property type="entry name" value="YflP"/>
    <property type="match status" value="1"/>
</dbReference>
<evidence type="ECO:0008006" key="4">
    <source>
        <dbReference type="Google" id="ProtNLM"/>
    </source>
</evidence>
<organism evidence="2 3">
    <name type="scientific">Bordetella bronchialis</name>
    <dbReference type="NCBI Taxonomy" id="463025"/>
    <lineage>
        <taxon>Bacteria</taxon>
        <taxon>Pseudomonadati</taxon>
        <taxon>Pseudomonadota</taxon>
        <taxon>Betaproteobacteria</taxon>
        <taxon>Burkholderiales</taxon>
        <taxon>Alcaligenaceae</taxon>
        <taxon>Bordetella</taxon>
    </lineage>
</organism>
<dbReference type="Gene3D" id="3.40.190.150">
    <property type="entry name" value="Bordetella uptake gene, domain 1"/>
    <property type="match status" value="1"/>
</dbReference>
<dbReference type="PANTHER" id="PTHR42928">
    <property type="entry name" value="TRICARBOXYLATE-BINDING PROTEIN"/>
    <property type="match status" value="1"/>
</dbReference>
<dbReference type="InterPro" id="IPR042100">
    <property type="entry name" value="Bug_dom1"/>
</dbReference>
<dbReference type="RefSeq" id="WP_066668759.1">
    <property type="nucleotide sequence ID" value="NZ_CP016171.1"/>
</dbReference>
<reference evidence="2 3" key="1">
    <citation type="submission" date="2016-06" db="EMBL/GenBank/DDBJ databases">
        <title>Complete genome sequences of Bordetella bronchialis and Bordetella flabilis.</title>
        <authorList>
            <person name="LiPuma J.J."/>
            <person name="Spilker T."/>
        </authorList>
    </citation>
    <scope>NUCLEOTIDE SEQUENCE [LARGE SCALE GENOMIC DNA]</scope>
    <source>
        <strain evidence="2 3">AU17976</strain>
    </source>
</reference>
<dbReference type="STRING" id="463025.BAU08_07450"/>
<proteinExistence type="inferred from homology"/>
<evidence type="ECO:0000313" key="2">
    <source>
        <dbReference type="EMBL" id="ANN71186.1"/>
    </source>
</evidence>
<dbReference type="AlphaFoldDB" id="A0A193FVH6"/>
<dbReference type="Pfam" id="PF03401">
    <property type="entry name" value="TctC"/>
    <property type="match status" value="1"/>
</dbReference>
<gene>
    <name evidence="2" type="ORF">BAU08_07450</name>
</gene>
<evidence type="ECO:0000256" key="1">
    <source>
        <dbReference type="ARBA" id="ARBA00006987"/>
    </source>
</evidence>
<comment type="similarity">
    <text evidence="1">Belongs to the UPF0065 (bug) family.</text>
</comment>
<dbReference type="EMBL" id="CP016171">
    <property type="protein sequence ID" value="ANN71186.1"/>
    <property type="molecule type" value="Genomic_DNA"/>
</dbReference>
<accession>A0A193FVH6</accession>
<dbReference type="Gene3D" id="3.40.190.10">
    <property type="entry name" value="Periplasmic binding protein-like II"/>
    <property type="match status" value="1"/>
</dbReference>
<dbReference type="InterPro" id="IPR005064">
    <property type="entry name" value="BUG"/>
</dbReference>
<name>A0A193FVH6_9BORD</name>
<dbReference type="PANTHER" id="PTHR42928:SF5">
    <property type="entry name" value="BLR1237 PROTEIN"/>
    <property type="match status" value="1"/>
</dbReference>
<sequence length="339" mass="34710">MQLSRLEFAALALIGSTIPMEGYAGEVGGTFPDRPITLVVGYAAGGGADTLARLLAERMAQDLRQKVVVENRPGAASSIAAGSVARAAGDGYTLYVSTHPTPPRAAAADDAGAGGNTCVAAHERDAGSLVPIALLATVPNVLVVGPQAPISDIDTLVTLAKTYPRMLTFGSPGVGSPPHLLGELFLRRTQTELLHVPYRGGALAIPEVIAGRVDVLFISLPGALPHLRAGTVRGLAIMSRQRATAIDTIPTMEEAGVPGIDLETRFGLMAPPGTPPHVIARLNKSVNAALMTATLQEAFVARGYVAPGGPNTPEFFKALVAGEAGKWGAIAPGTGVAGN</sequence>
<dbReference type="SUPFAM" id="SSF53850">
    <property type="entry name" value="Periplasmic binding protein-like II"/>
    <property type="match status" value="1"/>
</dbReference>
<protein>
    <recommendedName>
        <fullName evidence="4">Receptor</fullName>
    </recommendedName>
</protein>